<dbReference type="EMBL" id="BLAE01000019">
    <property type="protein sequence ID" value="GES10051.1"/>
    <property type="molecule type" value="Genomic_DNA"/>
</dbReference>
<evidence type="ECO:0000313" key="2">
    <source>
        <dbReference type="Proteomes" id="UP000331127"/>
    </source>
</evidence>
<organism evidence="1 2">
    <name type="scientific">Acrocarpospora macrocephala</name>
    <dbReference type="NCBI Taxonomy" id="150177"/>
    <lineage>
        <taxon>Bacteria</taxon>
        <taxon>Bacillati</taxon>
        <taxon>Actinomycetota</taxon>
        <taxon>Actinomycetes</taxon>
        <taxon>Streptosporangiales</taxon>
        <taxon>Streptosporangiaceae</taxon>
        <taxon>Acrocarpospora</taxon>
    </lineage>
</organism>
<sequence>MVSRNMFPRADLKWRTRNYWKLSTVKRWWAESRQVLVMPPDGWPQGELSEAPPRGKGGRFIKIESVEITFDS</sequence>
<evidence type="ECO:0000313" key="1">
    <source>
        <dbReference type="EMBL" id="GES10051.1"/>
    </source>
</evidence>
<reference evidence="1 2" key="1">
    <citation type="submission" date="2019-10" db="EMBL/GenBank/DDBJ databases">
        <title>Whole genome shotgun sequence of Acrocarpospora macrocephala NBRC 16266.</title>
        <authorList>
            <person name="Ichikawa N."/>
            <person name="Kimura A."/>
            <person name="Kitahashi Y."/>
            <person name="Komaki H."/>
            <person name="Oguchi A."/>
        </authorList>
    </citation>
    <scope>NUCLEOTIDE SEQUENCE [LARGE SCALE GENOMIC DNA]</scope>
    <source>
        <strain evidence="1 2">NBRC 16266</strain>
    </source>
</reference>
<comment type="caution">
    <text evidence="1">The sequence shown here is derived from an EMBL/GenBank/DDBJ whole genome shotgun (WGS) entry which is preliminary data.</text>
</comment>
<dbReference type="Proteomes" id="UP000331127">
    <property type="component" value="Unassembled WGS sequence"/>
</dbReference>
<dbReference type="AlphaFoldDB" id="A0A5M3WRX1"/>
<protein>
    <submittedName>
        <fullName evidence="1">Uncharacterized protein</fullName>
    </submittedName>
</protein>
<proteinExistence type="predicted"/>
<keyword evidence="2" id="KW-1185">Reference proteome</keyword>
<accession>A0A5M3WRX1</accession>
<gene>
    <name evidence="1" type="ORF">Amac_036480</name>
</gene>
<name>A0A5M3WRX1_9ACTN</name>